<evidence type="ECO:0000313" key="6">
    <source>
        <dbReference type="EMBL" id="HJB75185.1"/>
    </source>
</evidence>
<evidence type="ECO:0000259" key="5">
    <source>
        <dbReference type="Pfam" id="PF00535"/>
    </source>
</evidence>
<keyword evidence="4" id="KW-0175">Coiled coil</keyword>
<evidence type="ECO:0000256" key="4">
    <source>
        <dbReference type="SAM" id="Coils"/>
    </source>
</evidence>
<comment type="caution">
    <text evidence="6">The sequence shown here is derived from an EMBL/GenBank/DDBJ whole genome shotgun (WGS) entry which is preliminary data.</text>
</comment>
<dbReference type="Gene3D" id="3.90.550.10">
    <property type="entry name" value="Spore Coat Polysaccharide Biosynthesis Protein SpsA, Chain A"/>
    <property type="match status" value="2"/>
</dbReference>
<organism evidence="6 7">
    <name type="scientific">Candidatus Eubacterium faecale</name>
    <dbReference type="NCBI Taxonomy" id="2838568"/>
    <lineage>
        <taxon>Bacteria</taxon>
        <taxon>Bacillati</taxon>
        <taxon>Bacillota</taxon>
        <taxon>Clostridia</taxon>
        <taxon>Eubacteriales</taxon>
        <taxon>Eubacteriaceae</taxon>
        <taxon>Eubacterium</taxon>
    </lineage>
</organism>
<keyword evidence="2 6" id="KW-0808">Transferase</keyword>
<protein>
    <submittedName>
        <fullName evidence="6">Glycosyltransferase</fullName>
        <ecNumber evidence="6">2.4.-.-</ecNumber>
    </submittedName>
</protein>
<dbReference type="InterPro" id="IPR001173">
    <property type="entry name" value="Glyco_trans_2-like"/>
</dbReference>
<dbReference type="Proteomes" id="UP000823877">
    <property type="component" value="Unassembled WGS sequence"/>
</dbReference>
<dbReference type="InterPro" id="IPR029044">
    <property type="entry name" value="Nucleotide-diphossugar_trans"/>
</dbReference>
<dbReference type="InterPro" id="IPR002495">
    <property type="entry name" value="Glyco_trans_8"/>
</dbReference>
<proteinExistence type="predicted"/>
<dbReference type="EMBL" id="DWXN01000010">
    <property type="protein sequence ID" value="HJB75185.1"/>
    <property type="molecule type" value="Genomic_DNA"/>
</dbReference>
<name>A0A9D2MJD7_9FIRM</name>
<dbReference type="SUPFAM" id="SSF53448">
    <property type="entry name" value="Nucleotide-diphospho-sugar transferases"/>
    <property type="match status" value="2"/>
</dbReference>
<dbReference type="AlphaFoldDB" id="A0A9D2MJD7"/>
<dbReference type="CDD" id="cd00761">
    <property type="entry name" value="Glyco_tranf_GTA_type"/>
    <property type="match status" value="1"/>
</dbReference>
<feature type="domain" description="Glycosyltransferase 2-like" evidence="5">
    <location>
        <begin position="293"/>
        <end position="438"/>
    </location>
</feature>
<dbReference type="Pfam" id="PF01501">
    <property type="entry name" value="Glyco_transf_8"/>
    <property type="match status" value="1"/>
</dbReference>
<reference evidence="6" key="1">
    <citation type="journal article" date="2021" name="PeerJ">
        <title>Extensive microbial diversity within the chicken gut microbiome revealed by metagenomics and culture.</title>
        <authorList>
            <person name="Gilroy R."/>
            <person name="Ravi A."/>
            <person name="Getino M."/>
            <person name="Pursley I."/>
            <person name="Horton D.L."/>
            <person name="Alikhan N.F."/>
            <person name="Baker D."/>
            <person name="Gharbi K."/>
            <person name="Hall N."/>
            <person name="Watson M."/>
            <person name="Adriaenssens E.M."/>
            <person name="Foster-Nyarko E."/>
            <person name="Jarju S."/>
            <person name="Secka A."/>
            <person name="Antonio M."/>
            <person name="Oren A."/>
            <person name="Chaudhuri R.R."/>
            <person name="La Ragione R."/>
            <person name="Hildebrand F."/>
            <person name="Pallen M.J."/>
        </authorList>
    </citation>
    <scope>NUCLEOTIDE SEQUENCE</scope>
    <source>
        <strain evidence="6">CHK188-16595</strain>
    </source>
</reference>
<dbReference type="CDD" id="cd04194">
    <property type="entry name" value="GT8_A4GalT_like"/>
    <property type="match status" value="1"/>
</dbReference>
<dbReference type="PANTHER" id="PTHR13778:SF47">
    <property type="entry name" value="LIPOPOLYSACCHARIDE 1,3-GALACTOSYLTRANSFERASE"/>
    <property type="match status" value="1"/>
</dbReference>
<accession>A0A9D2MJD7</accession>
<evidence type="ECO:0000313" key="7">
    <source>
        <dbReference type="Proteomes" id="UP000823877"/>
    </source>
</evidence>
<feature type="coiled-coil region" evidence="4">
    <location>
        <begin position="619"/>
        <end position="653"/>
    </location>
</feature>
<dbReference type="Pfam" id="PF00535">
    <property type="entry name" value="Glycos_transf_2"/>
    <property type="match status" value="1"/>
</dbReference>
<sequence>MENSAVNICMITDDNYIMPTSVAIHSMITNKGEEQYNFYIITSNLSEESEKKFKDFEQNGVCINIIREDAEKRFNGLHNFRADSICVASLSALLKFIIPELFPQLDRILYLDGDLVVKTDLRELYFTELEENYAAAVVDTSKMYWKSSFNSCVENYFNSGVMLLNLKKMREDHISEVLIETKRNLADSSLMDQNVFNLVFDGKTKLLPIKYNFQSLGLERAGNKWDAEDINKFYGTDFNTKTEVFQDTAILHYASKNKPWKEPDAALAYEWTHYYRSLYGSGQPPRKEKYGISVIMPCYNAEQYLKETIDSVLRQTFKDFEIILIDDGSTDSTADRIREYADKYENISAYFGENRDTAYEKNYGVTKAQGKYIHFLNSGDLLDPGCYEKLYTCAEDGDLDCILFEGKAFYESKELEERAPQYKTGYARREVFPNIYTGEQLFILLQSSVGMITHPGMQFARRDYLIENDVAFPQLKIMEENLYTYKLITRAGRITVLPDAFYQKRVREHAEMTAEKNMKTVQALAYTVLEVIKEYEANKDRYDFATAIFKHIVALCKTLREYETKESGGCSPEEQSGIRDTISLCCFIAAAGERSAMCKYTTAEYRNINFKLNKAYRDKSEINAKLQQTYKEKSELNAKLQKTYKEKSEKTKQIKRLEKWSVYPLLRKVKRLFKKK</sequence>
<keyword evidence="3" id="KW-0479">Metal-binding</keyword>
<reference evidence="6" key="2">
    <citation type="submission" date="2021-04" db="EMBL/GenBank/DDBJ databases">
        <authorList>
            <person name="Gilroy R."/>
        </authorList>
    </citation>
    <scope>NUCLEOTIDE SEQUENCE</scope>
    <source>
        <strain evidence="6">CHK188-16595</strain>
    </source>
</reference>
<evidence type="ECO:0000256" key="1">
    <source>
        <dbReference type="ARBA" id="ARBA00022676"/>
    </source>
</evidence>
<evidence type="ECO:0000256" key="2">
    <source>
        <dbReference type="ARBA" id="ARBA00022679"/>
    </source>
</evidence>
<dbReference type="GO" id="GO:0046872">
    <property type="term" value="F:metal ion binding"/>
    <property type="evidence" value="ECO:0007669"/>
    <property type="project" value="UniProtKB-KW"/>
</dbReference>
<gene>
    <name evidence="6" type="ORF">IAA37_05870</name>
</gene>
<keyword evidence="1 6" id="KW-0328">Glycosyltransferase</keyword>
<evidence type="ECO:0000256" key="3">
    <source>
        <dbReference type="ARBA" id="ARBA00022723"/>
    </source>
</evidence>
<dbReference type="PANTHER" id="PTHR13778">
    <property type="entry name" value="GLYCOSYLTRANSFERASE 8 DOMAIN-CONTAINING PROTEIN"/>
    <property type="match status" value="1"/>
</dbReference>
<dbReference type="InterPro" id="IPR050748">
    <property type="entry name" value="Glycosyltrans_8_dom-fam"/>
</dbReference>
<dbReference type="GO" id="GO:0016757">
    <property type="term" value="F:glycosyltransferase activity"/>
    <property type="evidence" value="ECO:0007669"/>
    <property type="project" value="UniProtKB-KW"/>
</dbReference>
<dbReference type="EC" id="2.4.-.-" evidence="6"/>